<reference evidence="2 3" key="1">
    <citation type="submission" date="2017-04" db="EMBL/GenBank/DDBJ databases">
        <title>A new member of the family Flavobacteriaceae isolated from ascidians.</title>
        <authorList>
            <person name="Chen L."/>
        </authorList>
    </citation>
    <scope>NUCLEOTIDE SEQUENCE [LARGE SCALE GENOMIC DNA]</scope>
    <source>
        <strain evidence="2 3">HQA918</strain>
    </source>
</reference>
<evidence type="ECO:0000313" key="3">
    <source>
        <dbReference type="Proteomes" id="UP000219559"/>
    </source>
</evidence>
<sequence length="629" mass="69985">MEFIKINGLKLACALAVVTLFVSCDDEIITPGDGVIGENPFVTGQAEYDVFAFNRNMKAVHANQLPLYQLGQFKDGIFGNTKGEVNSQLRLSVANPTFGDYSQSVEDSADSDDNNSTIPENETVKEVYFYIPYVIAPVTQRDLDNDGVDNEFDADPNDPNSDSDAGANGSSDGLTDLEERSRGTDPLNQDTDGDGILDGEDTDTPSGSFAKQVQIDSIYGDRSKPFNLRIRRSTYFLRDLDPSTDFLEAQEYFSNQQFDPNFVGETLFNGEVLIDDKEILFFKEDDPETEDVDESTEVDTRLNPGIRVKLDSQFFQDNILDKEGESVLLSQSNFTEFIRGLHFEVTQADENLMMLLDFSAANITMTYEYDDWVANTDTEDTGDGSIEKKEREFSFRLITTGQNGAFSGNAVNTFIQGDYPGEIQSSLDNNMNAEKIYLKGGSGIFSEISLFDEMGGTEQISQIQERNWIINEAKLELYVDRAALDADMDHVEPPRLFLYNLETGNALFNGANEISDSNTPLGAFKNFGGLLEEENDKGVKYTFKITDHINNLVVRDSANAKLALMVTADMRVALRSKVVLTDSEGAMEQKDLHRMNNVTPLGTVLFGSNVAQENLDKKLKLVITYTEVD</sequence>
<dbReference type="EMBL" id="NBWU01000007">
    <property type="protein sequence ID" value="PCE62815.1"/>
    <property type="molecule type" value="Genomic_DNA"/>
</dbReference>
<feature type="compositionally biased region" description="Low complexity" evidence="1">
    <location>
        <begin position="157"/>
        <end position="173"/>
    </location>
</feature>
<accession>A0A2A4G507</accession>
<gene>
    <name evidence="2" type="ORF">B7P33_16160</name>
</gene>
<dbReference type="OrthoDB" id="1466062at2"/>
<name>A0A2A4G507_9FLAO</name>
<protein>
    <recommendedName>
        <fullName evidence="4">DUF4270 domain-containing protein</fullName>
    </recommendedName>
</protein>
<feature type="region of interest" description="Disordered" evidence="1">
    <location>
        <begin position="144"/>
        <end position="211"/>
    </location>
</feature>
<organism evidence="2 3">
    <name type="scientific">Sediminicola luteus</name>
    <dbReference type="NCBI Taxonomy" id="319238"/>
    <lineage>
        <taxon>Bacteria</taxon>
        <taxon>Pseudomonadati</taxon>
        <taxon>Bacteroidota</taxon>
        <taxon>Flavobacteriia</taxon>
        <taxon>Flavobacteriales</taxon>
        <taxon>Flavobacteriaceae</taxon>
        <taxon>Sediminicola</taxon>
    </lineage>
</organism>
<comment type="caution">
    <text evidence="2">The sequence shown here is derived from an EMBL/GenBank/DDBJ whole genome shotgun (WGS) entry which is preliminary data.</text>
</comment>
<dbReference type="RefSeq" id="WP_097440925.1">
    <property type="nucleotide sequence ID" value="NZ_KZ300477.1"/>
</dbReference>
<feature type="compositionally biased region" description="Acidic residues" evidence="1">
    <location>
        <begin position="145"/>
        <end position="156"/>
    </location>
</feature>
<keyword evidence="3" id="KW-1185">Reference proteome</keyword>
<evidence type="ECO:0000313" key="2">
    <source>
        <dbReference type="EMBL" id="PCE62815.1"/>
    </source>
</evidence>
<dbReference type="PROSITE" id="PS51257">
    <property type="entry name" value="PROKAR_LIPOPROTEIN"/>
    <property type="match status" value="1"/>
</dbReference>
<feature type="compositionally biased region" description="Acidic residues" evidence="1">
    <location>
        <begin position="191"/>
        <end position="203"/>
    </location>
</feature>
<dbReference type="InterPro" id="IPR025366">
    <property type="entry name" value="DUF4270"/>
</dbReference>
<dbReference type="AlphaFoldDB" id="A0A2A4G507"/>
<dbReference type="Proteomes" id="UP000219559">
    <property type="component" value="Unassembled WGS sequence"/>
</dbReference>
<evidence type="ECO:0000256" key="1">
    <source>
        <dbReference type="SAM" id="MobiDB-lite"/>
    </source>
</evidence>
<evidence type="ECO:0008006" key="4">
    <source>
        <dbReference type="Google" id="ProtNLM"/>
    </source>
</evidence>
<proteinExistence type="predicted"/>
<dbReference type="Pfam" id="PF14092">
    <property type="entry name" value="DUF4270"/>
    <property type="match status" value="1"/>
</dbReference>
<feature type="region of interest" description="Disordered" evidence="1">
    <location>
        <begin position="101"/>
        <end position="120"/>
    </location>
</feature>